<accession>A0ABS5EAB1</accession>
<keyword evidence="3" id="KW-1185">Reference proteome</keyword>
<gene>
    <name evidence="2" type="ORF">KB213_12430</name>
</gene>
<protein>
    <submittedName>
        <fullName evidence="2">Uncharacterized protein</fullName>
    </submittedName>
</protein>
<evidence type="ECO:0000313" key="2">
    <source>
        <dbReference type="EMBL" id="MBR0560842.1"/>
    </source>
</evidence>
<feature type="region of interest" description="Disordered" evidence="1">
    <location>
        <begin position="1"/>
        <end position="50"/>
    </location>
</feature>
<feature type="compositionally biased region" description="Low complexity" evidence="1">
    <location>
        <begin position="33"/>
        <end position="42"/>
    </location>
</feature>
<evidence type="ECO:0000313" key="3">
    <source>
        <dbReference type="Proteomes" id="UP000677812"/>
    </source>
</evidence>
<sequence length="71" mass="7295">GLHSSCPPRDPHPPDVASTPALARVGDPPEPAAPAETPASPAHQQLLPLEYLPAAAHQAGEYFAHNGSDTV</sequence>
<dbReference type="EMBL" id="JAGRQH010000190">
    <property type="protein sequence ID" value="MBR0560842.1"/>
    <property type="molecule type" value="Genomic_DNA"/>
</dbReference>
<dbReference type="Proteomes" id="UP000677812">
    <property type="component" value="Unassembled WGS sequence"/>
</dbReference>
<name>A0ABS5EAB1_9PROT</name>
<reference evidence="2 3" key="1">
    <citation type="submission" date="2021-04" db="EMBL/GenBank/DDBJ databases">
        <title>The complete genome sequence of Neokomagataea sp. TBRC 2177.</title>
        <authorList>
            <person name="Charoenyingcharoen P."/>
            <person name="Yukphan P."/>
        </authorList>
    </citation>
    <scope>NUCLEOTIDE SEQUENCE [LARGE SCALE GENOMIC DNA]</scope>
    <source>
        <strain evidence="2 3">TBRC 2177</strain>
    </source>
</reference>
<organism evidence="2 3">
    <name type="scientific">Neokomagataea anthophila</name>
    <dbReference type="NCBI Taxonomy" id="2826925"/>
    <lineage>
        <taxon>Bacteria</taxon>
        <taxon>Pseudomonadati</taxon>
        <taxon>Pseudomonadota</taxon>
        <taxon>Alphaproteobacteria</taxon>
        <taxon>Acetobacterales</taxon>
        <taxon>Acetobacteraceae</taxon>
        <taxon>Neokomagataea</taxon>
    </lineage>
</organism>
<comment type="caution">
    <text evidence="2">The sequence shown here is derived from an EMBL/GenBank/DDBJ whole genome shotgun (WGS) entry which is preliminary data.</text>
</comment>
<proteinExistence type="predicted"/>
<feature type="non-terminal residue" evidence="2">
    <location>
        <position position="1"/>
    </location>
</feature>
<evidence type="ECO:0000256" key="1">
    <source>
        <dbReference type="SAM" id="MobiDB-lite"/>
    </source>
</evidence>